<evidence type="ECO:0000313" key="5">
    <source>
        <dbReference type="Proteomes" id="UP001142292"/>
    </source>
</evidence>
<keyword evidence="5" id="KW-1185">Reference proteome</keyword>
<feature type="domain" description="DUF4082" evidence="3">
    <location>
        <begin position="58"/>
        <end position="197"/>
    </location>
</feature>
<keyword evidence="2" id="KW-0472">Membrane</keyword>
<dbReference type="Pfam" id="PF13313">
    <property type="entry name" value="DUF4082"/>
    <property type="match status" value="1"/>
</dbReference>
<comment type="caution">
    <text evidence="4">The sequence shown here is derived from an EMBL/GenBank/DDBJ whole genome shotgun (WGS) entry which is preliminary data.</text>
</comment>
<keyword evidence="2" id="KW-0812">Transmembrane</keyword>
<dbReference type="EMBL" id="BSEL01000004">
    <property type="protein sequence ID" value="GLJ67657.1"/>
    <property type="molecule type" value="Genomic_DNA"/>
</dbReference>
<dbReference type="InterPro" id="IPR025141">
    <property type="entry name" value="DUF4082"/>
</dbReference>
<name>A0ABQ5SU37_9ACTN</name>
<reference evidence="4" key="2">
    <citation type="submission" date="2023-01" db="EMBL/GenBank/DDBJ databases">
        <authorList>
            <person name="Sun Q."/>
            <person name="Evtushenko L."/>
        </authorList>
    </citation>
    <scope>NUCLEOTIDE SEQUENCE</scope>
    <source>
        <strain evidence="4">VKM Ac-1246</strain>
    </source>
</reference>
<sequence>MQTSVSRTFRPALSLRSGRRRLGLLGSALITVVAIAAWVLWPVSQSRADTVSLFPDDAVPAVVTEQDRRPVELGMRFRVTEPVAAVAIQFYKSAANTGPHTGRLWSGSGRELAKARFAGEARRGLQVADLDRQVLLRPGRDYVVSYTAPKGRYSADQNLFARPVSRGPISAGVSAGVYSYRPGTFPTRTFGATSYAVDIVVRPTGSSSPSTSTSPSPSASTSPAPSVSPSQSPSPSAPSSAPSSSAPPATTPPAETDSKLPPTSVPAGFPDAASTGVPEGVRLSPYTGPCTITTAGTVIDGKTVNCALKIRAADVTIRNSVVNGTVYNDEDSDGLGFEIIDSEVRIGNRGGTGISNVGFTVVRVEVTGGNRSINCWRDCTVRDSFVHGQFTDLTGVAHESGIRMGSGGVIRHNTITCDAPDVPPDAGCSAGLTGYGDFAPVRDNLIERNVFLTTTGGACAYGGSSEGKAYPDADHIRFVDNVFQRTAARPNCGYWFPIASFDTSAPGNVWRGNVWSDGGVVPPG</sequence>
<dbReference type="Proteomes" id="UP001142292">
    <property type="component" value="Unassembled WGS sequence"/>
</dbReference>
<evidence type="ECO:0000313" key="4">
    <source>
        <dbReference type="EMBL" id="GLJ67657.1"/>
    </source>
</evidence>
<keyword evidence="2" id="KW-1133">Transmembrane helix</keyword>
<evidence type="ECO:0000256" key="1">
    <source>
        <dbReference type="SAM" id="MobiDB-lite"/>
    </source>
</evidence>
<proteinExistence type="predicted"/>
<feature type="transmembrane region" description="Helical" evidence="2">
    <location>
        <begin position="21"/>
        <end position="41"/>
    </location>
</feature>
<feature type="compositionally biased region" description="Low complexity" evidence="1">
    <location>
        <begin position="203"/>
        <end position="254"/>
    </location>
</feature>
<dbReference type="InterPro" id="IPR011050">
    <property type="entry name" value="Pectin_lyase_fold/virulence"/>
</dbReference>
<reference evidence="4" key="1">
    <citation type="journal article" date="2014" name="Int. J. Syst. Evol. Microbiol.">
        <title>Complete genome of a new Firmicutes species belonging to the dominant human colonic microbiota ('Ruminococcus bicirculans') reveals two chromosomes and a selective capacity to utilize plant glucans.</title>
        <authorList>
            <consortium name="NISC Comparative Sequencing Program"/>
            <person name="Wegmann U."/>
            <person name="Louis P."/>
            <person name="Goesmann A."/>
            <person name="Henrissat B."/>
            <person name="Duncan S.H."/>
            <person name="Flint H.J."/>
        </authorList>
    </citation>
    <scope>NUCLEOTIDE SEQUENCE</scope>
    <source>
        <strain evidence="4">VKM Ac-1246</strain>
    </source>
</reference>
<protein>
    <recommendedName>
        <fullName evidence="3">DUF4082 domain-containing protein</fullName>
    </recommendedName>
</protein>
<feature type="region of interest" description="Disordered" evidence="1">
    <location>
        <begin position="203"/>
        <end position="285"/>
    </location>
</feature>
<gene>
    <name evidence="4" type="ORF">GCM10017579_16930</name>
</gene>
<organism evidence="4 5">
    <name type="scientific">Nocardioides luteus</name>
    <dbReference type="NCBI Taxonomy" id="1844"/>
    <lineage>
        <taxon>Bacteria</taxon>
        <taxon>Bacillati</taxon>
        <taxon>Actinomycetota</taxon>
        <taxon>Actinomycetes</taxon>
        <taxon>Propionibacteriales</taxon>
        <taxon>Nocardioidaceae</taxon>
        <taxon>Nocardioides</taxon>
    </lineage>
</organism>
<accession>A0ABQ5SU37</accession>
<evidence type="ECO:0000259" key="3">
    <source>
        <dbReference type="Pfam" id="PF13313"/>
    </source>
</evidence>
<dbReference type="RefSeq" id="WP_189117673.1">
    <property type="nucleotide sequence ID" value="NZ_BMRK01000004.1"/>
</dbReference>
<dbReference type="SUPFAM" id="SSF51126">
    <property type="entry name" value="Pectin lyase-like"/>
    <property type="match status" value="1"/>
</dbReference>
<evidence type="ECO:0000256" key="2">
    <source>
        <dbReference type="SAM" id="Phobius"/>
    </source>
</evidence>